<comment type="caution">
    <text evidence="1">The sequence shown here is derived from an EMBL/GenBank/DDBJ whole genome shotgun (WGS) entry which is preliminary data.</text>
</comment>
<proteinExistence type="predicted"/>
<dbReference type="Proteomes" id="UP001595722">
    <property type="component" value="Unassembled WGS sequence"/>
</dbReference>
<accession>A0ABV7VPX2</accession>
<evidence type="ECO:0000313" key="1">
    <source>
        <dbReference type="EMBL" id="MFC3678601.1"/>
    </source>
</evidence>
<protein>
    <submittedName>
        <fullName evidence="1">Uncharacterized protein</fullName>
    </submittedName>
</protein>
<gene>
    <name evidence="1" type="ORF">ACFOMG_00565</name>
</gene>
<sequence length="141" mass="16318">MTEKSPVPTSLQVQAQIDQALAESGLAEQHVERQPLPLFYSLLQEWLSCQHLPQPEPGAAAWPQQAEQLLQQLSAREVSESLRMMVEETQQLSRAHGCLTIWNQRELDNRLRDMIREVEQQERCRELARSRRADTSRPGEY</sequence>
<dbReference type="EMBL" id="JBHRYB010000001">
    <property type="protein sequence ID" value="MFC3678601.1"/>
    <property type="molecule type" value="Genomic_DNA"/>
</dbReference>
<reference evidence="2" key="1">
    <citation type="journal article" date="2019" name="Int. J. Syst. Evol. Microbiol.">
        <title>The Global Catalogue of Microorganisms (GCM) 10K type strain sequencing project: providing services to taxonomists for standard genome sequencing and annotation.</title>
        <authorList>
            <consortium name="The Broad Institute Genomics Platform"/>
            <consortium name="The Broad Institute Genome Sequencing Center for Infectious Disease"/>
            <person name="Wu L."/>
            <person name="Ma J."/>
        </authorList>
    </citation>
    <scope>NUCLEOTIDE SEQUENCE [LARGE SCALE GENOMIC DNA]</scope>
    <source>
        <strain evidence="2">KCTC 42424</strain>
    </source>
</reference>
<name>A0ABV7VPX2_9GAMM</name>
<dbReference type="RefSeq" id="WP_376864153.1">
    <property type="nucleotide sequence ID" value="NZ_JBHRYB010000001.1"/>
</dbReference>
<organism evidence="1 2">
    <name type="scientific">Bacterioplanoides pacificum</name>
    <dbReference type="NCBI Taxonomy" id="1171596"/>
    <lineage>
        <taxon>Bacteria</taxon>
        <taxon>Pseudomonadati</taxon>
        <taxon>Pseudomonadota</taxon>
        <taxon>Gammaproteobacteria</taxon>
        <taxon>Oceanospirillales</taxon>
        <taxon>Oceanospirillaceae</taxon>
        <taxon>Bacterioplanoides</taxon>
    </lineage>
</organism>
<keyword evidence="2" id="KW-1185">Reference proteome</keyword>
<evidence type="ECO:0000313" key="2">
    <source>
        <dbReference type="Proteomes" id="UP001595722"/>
    </source>
</evidence>